<reference evidence="5" key="1">
    <citation type="submission" date="2021-05" db="EMBL/GenBank/DDBJ databases">
        <title>The genome of the haptophyte Pavlova lutheri (Diacronema luteri, Pavlovales) - a model for lipid biosynthesis in eukaryotic algae.</title>
        <authorList>
            <person name="Hulatt C.J."/>
            <person name="Posewitz M.C."/>
        </authorList>
    </citation>
    <scope>NUCLEOTIDE SEQUENCE</scope>
    <source>
        <strain evidence="5">NIVA-4/92</strain>
    </source>
</reference>
<dbReference type="InterPro" id="IPR032675">
    <property type="entry name" value="LRR_dom_sf"/>
</dbReference>
<proteinExistence type="predicted"/>
<dbReference type="AlphaFoldDB" id="A0A8J5X5C0"/>
<dbReference type="Gene3D" id="3.80.10.10">
    <property type="entry name" value="Ribonuclease Inhibitor"/>
    <property type="match status" value="1"/>
</dbReference>
<keyword evidence="2" id="KW-0677">Repeat</keyword>
<dbReference type="EMBL" id="JAGTXO010000048">
    <property type="protein sequence ID" value="KAG8458746.1"/>
    <property type="molecule type" value="Genomic_DNA"/>
</dbReference>
<keyword evidence="3" id="KW-0175">Coiled coil</keyword>
<keyword evidence="1" id="KW-0433">Leucine-rich repeat</keyword>
<dbReference type="GO" id="GO:0005737">
    <property type="term" value="C:cytoplasm"/>
    <property type="evidence" value="ECO:0007669"/>
    <property type="project" value="TreeGrafter"/>
</dbReference>
<dbReference type="SMART" id="SM00369">
    <property type="entry name" value="LRR_TYP"/>
    <property type="match status" value="4"/>
</dbReference>
<dbReference type="PROSITE" id="PS51450">
    <property type="entry name" value="LRR"/>
    <property type="match status" value="2"/>
</dbReference>
<sequence>MAEPRVRRLWPPASWRVELPADSAMLAVEYHSMQLREPPAVARLVADVRRSHKALTRTSAVRIQAAVRRRLARRYVARMRARAVCVSIDLSLNGLQLLPRAEFFYALPQLRALDLSLNHLASLDVAGPPIPGLRKLQLCTNCLTHIDGIGRCNRLVELDLSYNAIVRLSGLDALQQLEVLSVEGNQLASLDPLGRLPRLQACSAHHNSGLRSLDGVVGAGALARLDVSCCELQSLHEVAHACAALPALLHLCLHDNDLAPSEYVPALLAQLPALLSIDEMPATHRVRAHAQRLIAGRTADEIVTHAHSAVQQQLNAREAKFNREMAELEARGERLRADFSRAQAASVGQLAAYEHAVRSSLGTAAQFAHRVAKLRLAAAPATVAERGLHAPTPSSARTDVRSACASAAANGGYAGGKRRGCGGSDGCSSPARSLGSASVSDSAAVGGPGGTSPCSSG</sequence>
<evidence type="ECO:0000256" key="3">
    <source>
        <dbReference type="SAM" id="Coils"/>
    </source>
</evidence>
<dbReference type="OrthoDB" id="1517790at2759"/>
<evidence type="ECO:0000256" key="4">
    <source>
        <dbReference type="SAM" id="MobiDB-lite"/>
    </source>
</evidence>
<dbReference type="Proteomes" id="UP000751190">
    <property type="component" value="Unassembled WGS sequence"/>
</dbReference>
<dbReference type="InterPro" id="IPR003591">
    <property type="entry name" value="Leu-rich_rpt_typical-subtyp"/>
</dbReference>
<accession>A0A8J5X5C0</accession>
<dbReference type="InterPro" id="IPR001611">
    <property type="entry name" value="Leu-rich_rpt"/>
</dbReference>
<dbReference type="SUPFAM" id="SSF52058">
    <property type="entry name" value="L domain-like"/>
    <property type="match status" value="1"/>
</dbReference>
<organism evidence="5 6">
    <name type="scientific">Diacronema lutheri</name>
    <name type="common">Unicellular marine alga</name>
    <name type="synonym">Monochrysis lutheri</name>
    <dbReference type="NCBI Taxonomy" id="2081491"/>
    <lineage>
        <taxon>Eukaryota</taxon>
        <taxon>Haptista</taxon>
        <taxon>Haptophyta</taxon>
        <taxon>Pavlovophyceae</taxon>
        <taxon>Pavlovales</taxon>
        <taxon>Pavlovaceae</taxon>
        <taxon>Diacronema</taxon>
    </lineage>
</organism>
<dbReference type="PANTHER" id="PTHR15454">
    <property type="entry name" value="NISCHARIN RELATED"/>
    <property type="match status" value="1"/>
</dbReference>
<name>A0A8J5X5C0_DIALT</name>
<gene>
    <name evidence="5" type="ORF">KFE25_012944</name>
</gene>
<dbReference type="PANTHER" id="PTHR15454:SF56">
    <property type="entry name" value="PROTEIN PHOSPHATASE 1 REGULATORY SUBUNIT 7-RELATED"/>
    <property type="match status" value="1"/>
</dbReference>
<feature type="compositionally biased region" description="Low complexity" evidence="4">
    <location>
        <begin position="426"/>
        <end position="457"/>
    </location>
</feature>
<feature type="coiled-coil region" evidence="3">
    <location>
        <begin position="311"/>
        <end position="345"/>
    </location>
</feature>
<dbReference type="Pfam" id="PF13855">
    <property type="entry name" value="LRR_8"/>
    <property type="match status" value="1"/>
</dbReference>
<evidence type="ECO:0000256" key="1">
    <source>
        <dbReference type="ARBA" id="ARBA00022614"/>
    </source>
</evidence>
<comment type="caution">
    <text evidence="5">The sequence shown here is derived from an EMBL/GenBank/DDBJ whole genome shotgun (WGS) entry which is preliminary data.</text>
</comment>
<feature type="region of interest" description="Disordered" evidence="4">
    <location>
        <begin position="413"/>
        <end position="457"/>
    </location>
</feature>
<protein>
    <submittedName>
        <fullName evidence="5">Uncharacterized protein</fullName>
    </submittedName>
</protein>
<evidence type="ECO:0000313" key="5">
    <source>
        <dbReference type="EMBL" id="KAG8458746.1"/>
    </source>
</evidence>
<evidence type="ECO:0000256" key="2">
    <source>
        <dbReference type="ARBA" id="ARBA00022737"/>
    </source>
</evidence>
<keyword evidence="6" id="KW-1185">Reference proteome</keyword>
<evidence type="ECO:0000313" key="6">
    <source>
        <dbReference type="Proteomes" id="UP000751190"/>
    </source>
</evidence>
<dbReference type="PROSITE" id="PS50096">
    <property type="entry name" value="IQ"/>
    <property type="match status" value="1"/>
</dbReference>